<evidence type="ECO:0000259" key="3">
    <source>
        <dbReference type="PROSITE" id="PS50015"/>
    </source>
</evidence>
<evidence type="ECO:0000313" key="4">
    <source>
        <dbReference type="Proteomes" id="UP000694865"/>
    </source>
</evidence>
<evidence type="ECO:0000313" key="5">
    <source>
        <dbReference type="RefSeq" id="XP_006816952.1"/>
    </source>
</evidence>
<keyword evidence="1" id="KW-1015">Disulfide bond</keyword>
<proteinExistence type="predicted"/>
<dbReference type="Pfam" id="PF20825">
    <property type="entry name" value="Saposin"/>
    <property type="match status" value="1"/>
</dbReference>
<dbReference type="InterPro" id="IPR048593">
    <property type="entry name" value="AOAH_Saposin_N"/>
</dbReference>
<evidence type="ECO:0000256" key="1">
    <source>
        <dbReference type="ARBA" id="ARBA00023157"/>
    </source>
</evidence>
<dbReference type="InterPro" id="IPR008139">
    <property type="entry name" value="SaposinB_dom"/>
</dbReference>
<gene>
    <name evidence="5" type="primary">LOC102806049</name>
</gene>
<keyword evidence="4" id="KW-1185">Reference proteome</keyword>
<reference evidence="5" key="1">
    <citation type="submission" date="2025-08" db="UniProtKB">
        <authorList>
            <consortium name="RefSeq"/>
        </authorList>
    </citation>
    <scope>IDENTIFICATION</scope>
    <source>
        <tissue evidence="5">Testes</tissue>
    </source>
</reference>
<dbReference type="Gene3D" id="1.10.225.10">
    <property type="entry name" value="Saposin-like"/>
    <property type="match status" value="1"/>
</dbReference>
<feature type="chain" id="PRO_5045232128" evidence="2">
    <location>
        <begin position="19"/>
        <end position="573"/>
    </location>
</feature>
<dbReference type="SMART" id="SM00741">
    <property type="entry name" value="SapB"/>
    <property type="match status" value="1"/>
</dbReference>
<dbReference type="PANTHER" id="PTHR15010">
    <property type="entry name" value="ACYLOXYACYL HYDROLASE"/>
    <property type="match status" value="1"/>
</dbReference>
<feature type="signal peptide" evidence="2">
    <location>
        <begin position="1"/>
        <end position="18"/>
    </location>
</feature>
<dbReference type="InterPro" id="IPR039676">
    <property type="entry name" value="AOAH"/>
</dbReference>
<organism evidence="4 5">
    <name type="scientific">Saccoglossus kowalevskii</name>
    <name type="common">Acorn worm</name>
    <dbReference type="NCBI Taxonomy" id="10224"/>
    <lineage>
        <taxon>Eukaryota</taxon>
        <taxon>Metazoa</taxon>
        <taxon>Hemichordata</taxon>
        <taxon>Enteropneusta</taxon>
        <taxon>Harrimaniidae</taxon>
        <taxon>Saccoglossus</taxon>
    </lineage>
</organism>
<dbReference type="GeneID" id="102806049"/>
<protein>
    <submittedName>
        <fullName evidence="5">Acyloxyacyl hydrolase-like</fullName>
    </submittedName>
</protein>
<feature type="domain" description="Saposin B-type" evidence="3">
    <location>
        <begin position="32"/>
        <end position="111"/>
    </location>
</feature>
<keyword evidence="2" id="KW-0732">Signal</keyword>
<evidence type="ECO:0000256" key="2">
    <source>
        <dbReference type="SAM" id="SignalP"/>
    </source>
</evidence>
<dbReference type="PROSITE" id="PS50015">
    <property type="entry name" value="SAP_B"/>
    <property type="match status" value="1"/>
</dbReference>
<dbReference type="Proteomes" id="UP000694865">
    <property type="component" value="Unplaced"/>
</dbReference>
<dbReference type="RefSeq" id="XP_006816952.1">
    <property type="nucleotide sequence ID" value="XM_006816889.1"/>
</dbReference>
<dbReference type="InterPro" id="IPR011001">
    <property type="entry name" value="Saposin-like"/>
</dbReference>
<dbReference type="SUPFAM" id="SSF47862">
    <property type="entry name" value="Saposin"/>
    <property type="match status" value="1"/>
</dbReference>
<sequence length="573" mass="63612">MDFKFLVFVLLLSNSVAAFYKSTNRSLKDVNGGTDCAACTIIVSLIDQLSLVYSESIDQAMQRLCGYLPDQYNTVCKEFIYVAGPIIVDLLANGESPDAVCHALTFCTTDPPNPPCKLYPQPRGGLEAGIKRSKLRAMKYTSNLRELLVNSDICNMLPGLKQICEMIEGKLNNHEPVLDIDKDGFSIIDSLRGSSWRGKDCDDSRAAVHPGARPVDWDRYEDSNCNGIYGVDPVSGKPYEQLFCGDSKPMGVGLLGDSAGAHFHIPAEWVTPTVMGLDMFANITFVAGNELDWPSMSGTTGYQNLTWPTVHGWTDSAYLRLRQRNLCNHRDYQNIAVNGGDSGNTNDNAKSLSRNQTSDYPMILFYSLIGNDVCNGHPDTIEHMTTPEVMKANVIDTLAYLDTVLPAGSALIMTGLADGRVLWKYMNSRYHPLGELRGDVTYADLYAYLMCLQVSPCNGWMSSNETLRNFTSERAAALSKVLQDLASTRTYKNYKIHYMDFALHTVIDEWVAQGGKPWDLIEPVDGFHPSQISQALTAAYTWTHLMQNFPEVLGKENPHNEQIRQLFGDQGGH</sequence>
<accession>A0ABM0MAB1</accession>
<name>A0ABM0MAB1_SACKO</name>
<dbReference type="PANTHER" id="PTHR15010:SF0">
    <property type="entry name" value="ACYLOXYACYL HYDROLASE"/>
    <property type="match status" value="1"/>
</dbReference>